<keyword evidence="2" id="KW-0488">Methylation</keyword>
<dbReference type="EMBL" id="MEWZ01000005">
    <property type="protein sequence ID" value="OGC87312.1"/>
    <property type="molecule type" value="Genomic_DNA"/>
</dbReference>
<dbReference type="AlphaFoldDB" id="A0A1F4Y028"/>
<gene>
    <name evidence="6" type="ORF">A2949_01660</name>
</gene>
<evidence type="ECO:0000256" key="1">
    <source>
        <dbReference type="ARBA" id="ARBA00010835"/>
    </source>
</evidence>
<dbReference type="InterPro" id="IPR005139">
    <property type="entry name" value="PCRF"/>
</dbReference>
<reference evidence="6 7" key="1">
    <citation type="journal article" date="2016" name="Nat. Commun.">
        <title>Thousands of microbial genomes shed light on interconnected biogeochemical processes in an aquifer system.</title>
        <authorList>
            <person name="Anantharaman K."/>
            <person name="Brown C.T."/>
            <person name="Hug L.A."/>
            <person name="Sharon I."/>
            <person name="Castelle C.J."/>
            <person name="Probst A.J."/>
            <person name="Thomas B.C."/>
            <person name="Singh A."/>
            <person name="Wilkins M.J."/>
            <person name="Karaoz U."/>
            <person name="Brodie E.L."/>
            <person name="Williams K.H."/>
            <person name="Hubbard S.S."/>
            <person name="Banfield J.F."/>
        </authorList>
    </citation>
    <scope>NUCLEOTIDE SEQUENCE [LARGE SCALE GENOMIC DNA]</scope>
</reference>
<dbReference type="Gene3D" id="3.30.70.1660">
    <property type="match status" value="2"/>
</dbReference>
<comment type="caution">
    <text evidence="6">The sequence shown here is derived from an EMBL/GenBank/DDBJ whole genome shotgun (WGS) entry which is preliminary data.</text>
</comment>
<name>A0A1F4Y028_9BACT</name>
<dbReference type="InterPro" id="IPR050057">
    <property type="entry name" value="Prokaryotic/Mito_RF"/>
</dbReference>
<dbReference type="STRING" id="1797245.A2949_01660"/>
<dbReference type="PANTHER" id="PTHR43804:SF7">
    <property type="entry name" value="LD18447P"/>
    <property type="match status" value="1"/>
</dbReference>
<feature type="domain" description="Peptide chain release factor" evidence="5">
    <location>
        <begin position="20"/>
        <end position="120"/>
    </location>
</feature>
<evidence type="ECO:0000313" key="6">
    <source>
        <dbReference type="EMBL" id="OGC87312.1"/>
    </source>
</evidence>
<dbReference type="Pfam" id="PF03462">
    <property type="entry name" value="PCRF"/>
    <property type="match status" value="1"/>
</dbReference>
<dbReference type="Pfam" id="PF00472">
    <property type="entry name" value="RF-1"/>
    <property type="match status" value="1"/>
</dbReference>
<dbReference type="InterPro" id="IPR045853">
    <property type="entry name" value="Pep_chain_release_fac_I_sf"/>
</dbReference>
<dbReference type="Gene3D" id="3.30.160.20">
    <property type="match status" value="1"/>
</dbReference>
<evidence type="ECO:0000256" key="4">
    <source>
        <dbReference type="SAM" id="MobiDB-lite"/>
    </source>
</evidence>
<sequence length="292" mass="32955">MDLSKYKENPKTAYLAKAVEMMEDDAEQQRMLILEMDKIIALEEGSEEFPNEAVVEVRAGVGGEEAALFAEELATMYRAYAAQMGWSVRTLSESKTDLGGYKEAVFELRGLGVYERLRFETGVHRIQRIPATEKQGRVHTSTASVAILPIRKKHKFEINPADIEWEFSRAGGAGGQNVNKVETAARVIHTPTGLDARSQAERSQNANREKAMAVLLAKLEKQQEEEENKKHAATRKDQIGTADRSEKIRTYNILQDRVTDHRLKEDWHNLPKIFAGSIEPIIEALLVHQEEL</sequence>
<evidence type="ECO:0000256" key="3">
    <source>
        <dbReference type="ARBA" id="ARBA00022917"/>
    </source>
</evidence>
<dbReference type="PANTHER" id="PTHR43804">
    <property type="entry name" value="LD18447P"/>
    <property type="match status" value="1"/>
</dbReference>
<dbReference type="GO" id="GO:0003747">
    <property type="term" value="F:translation release factor activity"/>
    <property type="evidence" value="ECO:0007669"/>
    <property type="project" value="InterPro"/>
</dbReference>
<comment type="similarity">
    <text evidence="1">Belongs to the prokaryotic/mitochondrial release factor family.</text>
</comment>
<dbReference type="InterPro" id="IPR000352">
    <property type="entry name" value="Pep_chain_release_fac_I"/>
</dbReference>
<protein>
    <recommendedName>
        <fullName evidence="5">Peptide chain release factor domain-containing protein</fullName>
    </recommendedName>
</protein>
<organism evidence="6 7">
    <name type="scientific">Candidatus Adlerbacteria bacterium RIFCSPLOWO2_01_FULL_54_21b</name>
    <dbReference type="NCBI Taxonomy" id="1797245"/>
    <lineage>
        <taxon>Bacteria</taxon>
        <taxon>Candidatus Adleribacteriota</taxon>
    </lineage>
</organism>
<dbReference type="SUPFAM" id="SSF75620">
    <property type="entry name" value="Release factor"/>
    <property type="match status" value="1"/>
</dbReference>
<feature type="region of interest" description="Disordered" evidence="4">
    <location>
        <begin position="222"/>
        <end position="241"/>
    </location>
</feature>
<evidence type="ECO:0000313" key="7">
    <source>
        <dbReference type="Proteomes" id="UP000178585"/>
    </source>
</evidence>
<accession>A0A1F4Y028</accession>
<evidence type="ECO:0000259" key="5">
    <source>
        <dbReference type="SMART" id="SM00937"/>
    </source>
</evidence>
<dbReference type="Proteomes" id="UP000178585">
    <property type="component" value="Unassembled WGS sequence"/>
</dbReference>
<dbReference type="SMART" id="SM00937">
    <property type="entry name" value="PCRF"/>
    <property type="match status" value="1"/>
</dbReference>
<proteinExistence type="inferred from homology"/>
<evidence type="ECO:0000256" key="2">
    <source>
        <dbReference type="ARBA" id="ARBA00022481"/>
    </source>
</evidence>
<keyword evidence="3" id="KW-0648">Protein biosynthesis</keyword>
<dbReference type="GO" id="GO:0005737">
    <property type="term" value="C:cytoplasm"/>
    <property type="evidence" value="ECO:0007669"/>
    <property type="project" value="UniProtKB-ARBA"/>
</dbReference>